<dbReference type="EMBL" id="ACDZ02000008">
    <property type="protein sequence ID" value="EER68628.1"/>
    <property type="molecule type" value="Genomic_DNA"/>
</dbReference>
<evidence type="ECO:0000313" key="2">
    <source>
        <dbReference type="Proteomes" id="UP000006004"/>
    </source>
</evidence>
<dbReference type="GeneID" id="93288088"/>
<sequence>MVHGEEAKTGLEHILKLLDRKALTPEGKIKSYKIDGSYTMKGITEGNRIKKIRVNRKNIPQ</sequence>
<evidence type="ECO:0000313" key="1">
    <source>
        <dbReference type="EMBL" id="EER68628.1"/>
    </source>
</evidence>
<protein>
    <submittedName>
        <fullName evidence="1">Uncharacterized protein</fullName>
    </submittedName>
</protein>
<dbReference type="OrthoDB" id="2365416at2"/>
<reference evidence="1" key="1">
    <citation type="submission" date="2009-01" db="EMBL/GenBank/DDBJ databases">
        <authorList>
            <person name="Fulton L."/>
            <person name="Clifton S."/>
            <person name="Chinwalla A.T."/>
            <person name="Mitreva M."/>
            <person name="Sodergren E."/>
            <person name="Weinstock G."/>
            <person name="Clifton S."/>
            <person name="Dooling D.J."/>
            <person name="Fulton B."/>
            <person name="Minx P."/>
            <person name="Pepin K.H."/>
            <person name="Johnson M."/>
            <person name="Bhonagiri V."/>
            <person name="Nash W.E."/>
            <person name="Mardis E.R."/>
            <person name="Wilson R.K."/>
        </authorList>
    </citation>
    <scope>NUCLEOTIDE SEQUENCE [LARGE SCALE GENOMIC DNA]</scope>
    <source>
        <strain evidence="1">ATCC 10379</strain>
    </source>
</reference>
<comment type="caution">
    <text evidence="1">The sequence shown here is derived from an EMBL/GenBank/DDBJ whole genome shotgun (WGS) entry which is preliminary data.</text>
</comment>
<gene>
    <name evidence="1" type="ORF">GEMHA0001_0916</name>
</gene>
<accession>C5NVK2</accession>
<reference evidence="1" key="2">
    <citation type="submission" date="2009-06" db="EMBL/GenBank/DDBJ databases">
        <authorList>
            <person name="Sebastian Y."/>
            <person name="Madupu R."/>
            <person name="Durkin A.S."/>
            <person name="Torralba M."/>
            <person name="Methe B."/>
            <person name="Sutton G.G."/>
            <person name="Strausberg R.L."/>
            <person name="Nelson K.E."/>
        </authorList>
    </citation>
    <scope>NUCLEOTIDE SEQUENCE [LARGE SCALE GENOMIC DNA]</scope>
    <source>
        <strain evidence="1">ATCC 10379</strain>
    </source>
</reference>
<keyword evidence="2" id="KW-1185">Reference proteome</keyword>
<proteinExistence type="predicted"/>
<dbReference type="RefSeq" id="WP_003144205.1">
    <property type="nucleotide sequence ID" value="NZ_ACDZ02000008.1"/>
</dbReference>
<dbReference type="Proteomes" id="UP000006004">
    <property type="component" value="Unassembled WGS sequence"/>
</dbReference>
<name>C5NVK2_9BACL</name>
<dbReference type="AlphaFoldDB" id="C5NVK2"/>
<organism evidence="1 2">
    <name type="scientific">Gemella haemolysans ATCC 10379</name>
    <dbReference type="NCBI Taxonomy" id="546270"/>
    <lineage>
        <taxon>Bacteria</taxon>
        <taxon>Bacillati</taxon>
        <taxon>Bacillota</taxon>
        <taxon>Bacilli</taxon>
        <taxon>Bacillales</taxon>
        <taxon>Gemellaceae</taxon>
        <taxon>Gemella</taxon>
    </lineage>
</organism>